<keyword evidence="6" id="KW-0732">Signal</keyword>
<dbReference type="InterPro" id="IPR008640">
    <property type="entry name" value="Adhesin_Head_dom"/>
</dbReference>
<evidence type="ECO:0000256" key="5">
    <source>
        <dbReference type="ARBA" id="ARBA00022692"/>
    </source>
</evidence>
<dbReference type="GO" id="GO:0007155">
    <property type="term" value="P:cell adhesion"/>
    <property type="evidence" value="ECO:0007669"/>
    <property type="project" value="InterPro"/>
</dbReference>
<evidence type="ECO:0000256" key="7">
    <source>
        <dbReference type="ARBA" id="ARBA00022927"/>
    </source>
</evidence>
<keyword evidence="5" id="KW-0812">Transmembrane</keyword>
<dbReference type="InterPro" id="IPR008126">
    <property type="entry name" value="OM_adhesion_Yersinia"/>
</dbReference>
<dbReference type="GO" id="GO:0009279">
    <property type="term" value="C:cell outer membrane"/>
    <property type="evidence" value="ECO:0007669"/>
    <property type="project" value="UniProtKB-SubCell"/>
</dbReference>
<dbReference type="AlphaFoldDB" id="A0A759YMM4"/>
<dbReference type="EMBL" id="DAAXRP010000006">
    <property type="protein sequence ID" value="HAG2281931.1"/>
    <property type="molecule type" value="Genomic_DNA"/>
</dbReference>
<dbReference type="PRINTS" id="PR01756">
    <property type="entry name" value="OMADHESIN"/>
</dbReference>
<evidence type="ECO:0000256" key="8">
    <source>
        <dbReference type="ARBA" id="ARBA00023136"/>
    </source>
</evidence>
<evidence type="ECO:0000256" key="6">
    <source>
        <dbReference type="ARBA" id="ARBA00022729"/>
    </source>
</evidence>
<dbReference type="GO" id="GO:0005518">
    <property type="term" value="F:collagen binding"/>
    <property type="evidence" value="ECO:0007669"/>
    <property type="project" value="InterPro"/>
</dbReference>
<dbReference type="InterPro" id="IPR011049">
    <property type="entry name" value="Serralysin-like_metalloprot_C"/>
</dbReference>
<evidence type="ECO:0008006" key="13">
    <source>
        <dbReference type="Google" id="ProtNLM"/>
    </source>
</evidence>
<evidence type="ECO:0000256" key="1">
    <source>
        <dbReference type="ARBA" id="ARBA00004241"/>
    </source>
</evidence>
<keyword evidence="9" id="KW-0998">Cell outer membrane</keyword>
<feature type="domain" description="Trimeric autotransporter adhesin YadA-like head" evidence="11">
    <location>
        <begin position="85"/>
        <end position="111"/>
    </location>
</feature>
<evidence type="ECO:0000259" key="10">
    <source>
        <dbReference type="Pfam" id="PF03895"/>
    </source>
</evidence>
<dbReference type="Pfam" id="PF05658">
    <property type="entry name" value="YadA_head"/>
    <property type="match status" value="2"/>
</dbReference>
<feature type="domain" description="Trimeric autotransporter adhesin YadA-like C-terminal membrane anchor" evidence="10">
    <location>
        <begin position="360"/>
        <end position="412"/>
    </location>
</feature>
<keyword evidence="8" id="KW-0472">Membrane</keyword>
<organism evidence="12">
    <name type="scientific">Salmonella enterica</name>
    <name type="common">Salmonella choleraesuis</name>
    <dbReference type="NCBI Taxonomy" id="28901"/>
    <lineage>
        <taxon>Bacteria</taxon>
        <taxon>Pseudomonadati</taxon>
        <taxon>Pseudomonadota</taxon>
        <taxon>Gammaproteobacteria</taxon>
        <taxon>Enterobacterales</taxon>
        <taxon>Enterobacteriaceae</taxon>
        <taxon>Salmonella</taxon>
    </lineage>
</organism>
<evidence type="ECO:0000256" key="4">
    <source>
        <dbReference type="ARBA" id="ARBA00022452"/>
    </source>
</evidence>
<proteinExistence type="predicted"/>
<protein>
    <recommendedName>
        <fullName evidence="13">Trimeric autotransporter adhesin YadA-like C-terminal membrane anchor domain-containing protein</fullName>
    </recommendedName>
</protein>
<dbReference type="GO" id="GO:0009986">
    <property type="term" value="C:cell surface"/>
    <property type="evidence" value="ECO:0007669"/>
    <property type="project" value="UniProtKB-SubCell"/>
</dbReference>
<reference evidence="12" key="2">
    <citation type="submission" date="2020-02" db="EMBL/GenBank/DDBJ databases">
        <authorList>
            <consortium name="NCBI Pathogen Detection Project"/>
        </authorList>
    </citation>
    <scope>NUCLEOTIDE SEQUENCE</scope>
    <source>
        <strain evidence="12">MA.CK_94/00001630</strain>
    </source>
</reference>
<evidence type="ECO:0000259" key="11">
    <source>
        <dbReference type="Pfam" id="PF05658"/>
    </source>
</evidence>
<dbReference type="SUPFAM" id="SSF54523">
    <property type="entry name" value="Pili subunits"/>
    <property type="match status" value="1"/>
</dbReference>
<accession>A0A759YMM4</accession>
<evidence type="ECO:0000256" key="9">
    <source>
        <dbReference type="ARBA" id="ARBA00023237"/>
    </source>
</evidence>
<dbReference type="Pfam" id="PF03895">
    <property type="entry name" value="YadA_anchor"/>
    <property type="match status" value="1"/>
</dbReference>
<comment type="subcellular location">
    <subcellularLocation>
        <location evidence="2">Cell outer membrane</location>
    </subcellularLocation>
    <subcellularLocation>
        <location evidence="1">Cell surface</location>
    </subcellularLocation>
</comment>
<reference evidence="12" key="1">
    <citation type="journal article" date="2018" name="Genome Biol.">
        <title>SKESA: strategic k-mer extension for scrupulous assemblies.</title>
        <authorList>
            <person name="Souvorov A."/>
            <person name="Agarwala R."/>
            <person name="Lipman D.J."/>
        </authorList>
    </citation>
    <scope>NUCLEOTIDE SEQUENCE</scope>
    <source>
        <strain evidence="12">MA.CK_94/00001630</strain>
    </source>
</reference>
<feature type="domain" description="Trimeric autotransporter adhesin YadA-like head" evidence="11">
    <location>
        <begin position="62"/>
        <end position="82"/>
    </location>
</feature>
<evidence type="ECO:0000256" key="3">
    <source>
        <dbReference type="ARBA" id="ARBA00022448"/>
    </source>
</evidence>
<keyword evidence="4" id="KW-1134">Transmembrane beta strand</keyword>
<dbReference type="Gene3D" id="2.150.10.10">
    <property type="entry name" value="Serralysin-like metalloprotease, C-terminal"/>
    <property type="match status" value="1"/>
</dbReference>
<gene>
    <name evidence="12" type="ORF">G8W61_002206</name>
</gene>
<dbReference type="CDD" id="cd12820">
    <property type="entry name" value="LbR_YadA-like"/>
    <property type="match status" value="1"/>
</dbReference>
<sequence length="416" mass="43100">MFVMTFHAHAANCYTDDFHSSVVCGGNINNGPTNSVAIGNDAVRHDGATVVGAEAQANGWISTAMGIHAKADGDKAVALGADTVATGESSVAIGKDANSLKNGSVAVGNGASSLNADSVAIGSHSLSDRENEVSIGDEKSGLTRVLSNLAAGTKDNDAVNKKQMEEYTATEIGKLNLDTKLATADQNAKGYASNAVTEADGHTDGKIKALDLDTKLGTADQNARGYASNAVTEADGHTDGKIKALDLDTKLGTADQNAQGYASDVLKSANDNIERRAVSAENNAVTRSKAYTDERSDRTLESANIYTNHRAAQAENNAVARSNNYTDNRFSELRKNLEHTEKRLNAGIAGVTALSSIPYAAGNNFSYGIGAGNYQNGNAVAAGVQLRVSQSTNVRLNISWDSAGNNATGVGIAGGW</sequence>
<evidence type="ECO:0000256" key="2">
    <source>
        <dbReference type="ARBA" id="ARBA00004442"/>
    </source>
</evidence>
<dbReference type="SUPFAM" id="SSF101967">
    <property type="entry name" value="Adhesin YadA, collagen-binding domain"/>
    <property type="match status" value="1"/>
</dbReference>
<dbReference type="InterPro" id="IPR045584">
    <property type="entry name" value="Pilin-like"/>
</dbReference>
<comment type="caution">
    <text evidence="12">The sequence shown here is derived from an EMBL/GenBank/DDBJ whole genome shotgun (WGS) entry which is preliminary data.</text>
</comment>
<keyword evidence="7" id="KW-0653">Protein transport</keyword>
<dbReference type="Gene3D" id="1.20.5.2280">
    <property type="match status" value="1"/>
</dbReference>
<keyword evidence="3" id="KW-0813">Transport</keyword>
<name>A0A759YMM4_SALER</name>
<dbReference type="GO" id="GO:0015031">
    <property type="term" value="P:protein transport"/>
    <property type="evidence" value="ECO:0007669"/>
    <property type="project" value="UniProtKB-KW"/>
</dbReference>
<evidence type="ECO:0000313" key="12">
    <source>
        <dbReference type="EMBL" id="HAG2281931.1"/>
    </source>
</evidence>
<dbReference type="InterPro" id="IPR005594">
    <property type="entry name" value="YadA_C"/>
</dbReference>